<dbReference type="OrthoDB" id="3362857at2"/>
<dbReference type="KEGG" id="lcre:Pla8534_69070"/>
<keyword evidence="1" id="KW-0812">Transmembrane</keyword>
<feature type="transmembrane region" description="Helical" evidence="1">
    <location>
        <begin position="476"/>
        <end position="494"/>
    </location>
</feature>
<feature type="transmembrane region" description="Helical" evidence="1">
    <location>
        <begin position="555"/>
        <end position="575"/>
    </location>
</feature>
<dbReference type="AlphaFoldDB" id="A0A518E4H4"/>
<feature type="transmembrane region" description="Helical" evidence="1">
    <location>
        <begin position="329"/>
        <end position="348"/>
    </location>
</feature>
<feature type="transmembrane region" description="Helical" evidence="1">
    <location>
        <begin position="58"/>
        <end position="77"/>
    </location>
</feature>
<dbReference type="RefSeq" id="WP_145058669.1">
    <property type="nucleotide sequence ID" value="NZ_CP036433.1"/>
</dbReference>
<feature type="transmembrane region" description="Helical" evidence="1">
    <location>
        <begin position="515"/>
        <end position="535"/>
    </location>
</feature>
<evidence type="ECO:0000313" key="2">
    <source>
        <dbReference type="EMBL" id="QDU98996.1"/>
    </source>
</evidence>
<keyword evidence="1" id="KW-0472">Membrane</keyword>
<gene>
    <name evidence="2" type="ORF">Pla8534_69070</name>
</gene>
<reference evidence="2 3" key="1">
    <citation type="submission" date="2019-02" db="EMBL/GenBank/DDBJ databases">
        <title>Deep-cultivation of Planctomycetes and their phenomic and genomic characterization uncovers novel biology.</title>
        <authorList>
            <person name="Wiegand S."/>
            <person name="Jogler M."/>
            <person name="Boedeker C."/>
            <person name="Pinto D."/>
            <person name="Vollmers J."/>
            <person name="Rivas-Marin E."/>
            <person name="Kohn T."/>
            <person name="Peeters S.H."/>
            <person name="Heuer A."/>
            <person name="Rast P."/>
            <person name="Oberbeckmann S."/>
            <person name="Bunk B."/>
            <person name="Jeske O."/>
            <person name="Meyerdierks A."/>
            <person name="Storesund J.E."/>
            <person name="Kallscheuer N."/>
            <person name="Luecker S."/>
            <person name="Lage O.M."/>
            <person name="Pohl T."/>
            <person name="Merkel B.J."/>
            <person name="Hornburger P."/>
            <person name="Mueller R.-W."/>
            <person name="Bruemmer F."/>
            <person name="Labrenz M."/>
            <person name="Spormann A.M."/>
            <person name="Op den Camp H."/>
            <person name="Overmann J."/>
            <person name="Amann R."/>
            <person name="Jetten M.S.M."/>
            <person name="Mascher T."/>
            <person name="Medema M.H."/>
            <person name="Devos D.P."/>
            <person name="Kaster A.-K."/>
            <person name="Ovreas L."/>
            <person name="Rohde M."/>
            <person name="Galperin M.Y."/>
            <person name="Jogler C."/>
        </authorList>
    </citation>
    <scope>NUCLEOTIDE SEQUENCE [LARGE SCALE GENOMIC DNA]</scope>
    <source>
        <strain evidence="2 3">Pla85_3_4</strain>
    </source>
</reference>
<feature type="transmembrane region" description="Helical" evidence="1">
    <location>
        <begin position="449"/>
        <end position="470"/>
    </location>
</feature>
<evidence type="ECO:0000313" key="3">
    <source>
        <dbReference type="Proteomes" id="UP000317648"/>
    </source>
</evidence>
<feature type="transmembrane region" description="Helical" evidence="1">
    <location>
        <begin position="89"/>
        <end position="110"/>
    </location>
</feature>
<keyword evidence="1" id="KW-1133">Transmembrane helix</keyword>
<proteinExistence type="predicted"/>
<feature type="transmembrane region" description="Helical" evidence="1">
    <location>
        <begin position="251"/>
        <end position="273"/>
    </location>
</feature>
<feature type="transmembrane region" description="Helical" evidence="1">
    <location>
        <begin position="23"/>
        <end position="46"/>
    </location>
</feature>
<keyword evidence="3" id="KW-1185">Reference proteome</keyword>
<name>A0A518E4H4_9BACT</name>
<dbReference type="Proteomes" id="UP000317648">
    <property type="component" value="Chromosome"/>
</dbReference>
<sequence>MNGASSSVSTADSPGERPSADQAFWLLALLAGVSTCLYGIINWLSWRCDDSRVPTERPILALLVLFAAAFLAYLMAIRLASRAAPGRRLMGLIVGSAVLFRVVLLFSAPIQEVDIYRYLWDGAASCAGVNPFRYSPQQVRLADSLPPDDPALVRLVAVRDNRPALAQILRRVHFGELPTIYPPTSQAVFAAATAITPARSSVLSRIFIMKAWWIGFDLATLGLVIALLKLTVQPVGRCLIYAWCPLLLKEVANSGHLDAAAVFLTTLAVYLAARLVVKPIAARDAWSTTGQVALVGFVLALAVGAKLYPVVLAPLLCLVLARQMGWRRLLLPAAIFSATTLLLLWPMLPRETAASAESPAVAPALAPLPASAVVSGAAIDPSLGVATFLRRWEMNDFLFLILVENLKSTAEPTPQPAPWFSVLPESWRRAIVDRFARVLQIEPYEAPFLLTRAITGALFCAIAILLAWRAARRADLDAFLTAGFLTLAWFWLLCPTQNPWYWTWTLPLLPFARSRAWLAMSGLALLYYLRFWLLYHWPDAPVLGTPYPGAEFFDFVVTWIEFAPWLLCLAGEYILRRRSKKPDTPGTR</sequence>
<dbReference type="EMBL" id="CP036433">
    <property type="protein sequence ID" value="QDU98996.1"/>
    <property type="molecule type" value="Genomic_DNA"/>
</dbReference>
<accession>A0A518E4H4</accession>
<feature type="transmembrane region" description="Helical" evidence="1">
    <location>
        <begin position="211"/>
        <end position="230"/>
    </location>
</feature>
<organism evidence="2 3">
    <name type="scientific">Lignipirellula cremea</name>
    <dbReference type="NCBI Taxonomy" id="2528010"/>
    <lineage>
        <taxon>Bacteria</taxon>
        <taxon>Pseudomonadati</taxon>
        <taxon>Planctomycetota</taxon>
        <taxon>Planctomycetia</taxon>
        <taxon>Pirellulales</taxon>
        <taxon>Pirellulaceae</taxon>
        <taxon>Lignipirellula</taxon>
    </lineage>
</organism>
<protein>
    <submittedName>
        <fullName evidence="2">Uncharacterized protein</fullName>
    </submittedName>
</protein>
<evidence type="ECO:0000256" key="1">
    <source>
        <dbReference type="SAM" id="Phobius"/>
    </source>
</evidence>
<feature type="transmembrane region" description="Helical" evidence="1">
    <location>
        <begin position="293"/>
        <end position="317"/>
    </location>
</feature>